<dbReference type="Gene3D" id="3.40.50.2000">
    <property type="entry name" value="Glycogen Phosphorylase B"/>
    <property type="match status" value="2"/>
</dbReference>
<evidence type="ECO:0000313" key="9">
    <source>
        <dbReference type="EMBL" id="MBI4727130.1"/>
    </source>
</evidence>
<evidence type="ECO:0000313" key="10">
    <source>
        <dbReference type="Proteomes" id="UP000736328"/>
    </source>
</evidence>
<dbReference type="PANTHER" id="PTHR47779:SF1">
    <property type="entry name" value="SYNTHASE (CCG-9), PUTATIVE (AFU_ORTHOLOGUE AFUA_3G12100)-RELATED"/>
    <property type="match status" value="1"/>
</dbReference>
<reference evidence="9" key="1">
    <citation type="submission" date="2020-07" db="EMBL/GenBank/DDBJ databases">
        <title>Huge and variable diversity of episymbiotic CPR bacteria and DPANN archaea in groundwater ecosystems.</title>
        <authorList>
            <person name="He C.Y."/>
            <person name="Keren R."/>
            <person name="Whittaker M."/>
            <person name="Farag I.F."/>
            <person name="Doudna J."/>
            <person name="Cate J.H.D."/>
            <person name="Banfield J.F."/>
        </authorList>
    </citation>
    <scope>NUCLEOTIDE SEQUENCE</scope>
    <source>
        <strain evidence="9">NC_groundwater_1520_Pr4_B-0.1um_53_5</strain>
    </source>
</reference>
<protein>
    <submittedName>
        <fullName evidence="9">Glycosyltransferase</fullName>
    </submittedName>
</protein>
<dbReference type="InterPro" id="IPR049438">
    <property type="entry name" value="TreT_GT1"/>
</dbReference>
<dbReference type="GO" id="GO:0016757">
    <property type="term" value="F:glycosyltransferase activity"/>
    <property type="evidence" value="ECO:0007669"/>
    <property type="project" value="UniProtKB-KW"/>
</dbReference>
<evidence type="ECO:0000256" key="2">
    <source>
        <dbReference type="ARBA" id="ARBA00011738"/>
    </source>
</evidence>
<name>A0A933MKW5_UNCT6</name>
<keyword evidence="5" id="KW-0808">Transferase</keyword>
<sequence length="410" mass="46022">MALARLEDYREVIGGAELEEIKQLARHLQGARMAHVNSTSVGGGVAEILHRMVPLMDELGIKARWDVIKGGDDFFNVTKLFHNALHGKAEEITDDMYRIFLDYNRRNAQELDFSDCDCVFIHDPQPICLVDKREQGRGCWIWRCHIDISAPHRGLWEFLRKYVERYDGAIISSPGFAQRLPVPQYLIPPSIDPLADKNRDLPDDFIKGVLDKHKIDRTRPVVTQISRFDRFKDPLGLVEAFKKVRQKIDCQLILAGGGATDDPEGLLVLEEVKQRAGSDPDIHVLHLPPGADLEINALVRGSSLIVQNSVKEGFGLTVSEAMWKAKPVISRPVGGITQQVVQDVTGLLVHSTEGLAFAIRSLLANPEKAAQLGKNARQFVRHNFLITRHLRRYLLVLLALRNPGSQVINL</sequence>
<dbReference type="InterPro" id="IPR052078">
    <property type="entry name" value="Trehalose_Metab_GTase"/>
</dbReference>
<dbReference type="GO" id="GO:0006006">
    <property type="term" value="P:glucose metabolic process"/>
    <property type="evidence" value="ECO:0007669"/>
    <property type="project" value="UniProtKB-KW"/>
</dbReference>
<evidence type="ECO:0000259" key="7">
    <source>
        <dbReference type="Pfam" id="PF00534"/>
    </source>
</evidence>
<dbReference type="AlphaFoldDB" id="A0A933MKW5"/>
<evidence type="ECO:0000256" key="5">
    <source>
        <dbReference type="ARBA" id="ARBA00022679"/>
    </source>
</evidence>
<evidence type="ECO:0000256" key="6">
    <source>
        <dbReference type="ARBA" id="ARBA00023277"/>
    </source>
</evidence>
<dbReference type="Proteomes" id="UP000736328">
    <property type="component" value="Unassembled WGS sequence"/>
</dbReference>
<dbReference type="SUPFAM" id="SSF53756">
    <property type="entry name" value="UDP-Glycosyltransferase/glycogen phosphorylase"/>
    <property type="match status" value="1"/>
</dbReference>
<keyword evidence="4" id="KW-0328">Glycosyltransferase</keyword>
<evidence type="ECO:0000256" key="1">
    <source>
        <dbReference type="ARBA" id="ARBA00009481"/>
    </source>
</evidence>
<dbReference type="PANTHER" id="PTHR47779">
    <property type="entry name" value="SYNTHASE (CCG-9), PUTATIVE (AFU_ORTHOLOGUE AFUA_3G12100)-RELATED"/>
    <property type="match status" value="1"/>
</dbReference>
<evidence type="ECO:0000259" key="8">
    <source>
        <dbReference type="Pfam" id="PF21269"/>
    </source>
</evidence>
<feature type="domain" description="Glycosyl transferase family 1" evidence="7">
    <location>
        <begin position="212"/>
        <end position="378"/>
    </location>
</feature>
<keyword evidence="6" id="KW-0119">Carbohydrate metabolism</keyword>
<dbReference type="Pfam" id="PF00534">
    <property type="entry name" value="Glycos_transf_1"/>
    <property type="match status" value="1"/>
</dbReference>
<comment type="subunit">
    <text evidence="2">Homodimer.</text>
</comment>
<gene>
    <name evidence="9" type="ORF">HY768_07910</name>
</gene>
<dbReference type="EMBL" id="JACQXR010000104">
    <property type="protein sequence ID" value="MBI4727130.1"/>
    <property type="molecule type" value="Genomic_DNA"/>
</dbReference>
<feature type="domain" description="Trehalose synthase N-terminal" evidence="8">
    <location>
        <begin position="35"/>
        <end position="178"/>
    </location>
</feature>
<keyword evidence="3" id="KW-0313">Glucose metabolism</keyword>
<proteinExistence type="inferred from homology"/>
<accession>A0A933MKW5</accession>
<dbReference type="InterPro" id="IPR001296">
    <property type="entry name" value="Glyco_trans_1"/>
</dbReference>
<dbReference type="Pfam" id="PF21269">
    <property type="entry name" value="TreT_GT1"/>
    <property type="match status" value="1"/>
</dbReference>
<comment type="similarity">
    <text evidence="1">Belongs to the glycosyltransferase group 1 family. Glycosyltransferase 4 subfamily.</text>
</comment>
<evidence type="ECO:0000256" key="3">
    <source>
        <dbReference type="ARBA" id="ARBA00022526"/>
    </source>
</evidence>
<organism evidence="9 10">
    <name type="scientific">candidate division TA06 bacterium</name>
    <dbReference type="NCBI Taxonomy" id="2250710"/>
    <lineage>
        <taxon>Bacteria</taxon>
        <taxon>Bacteria division TA06</taxon>
    </lineage>
</organism>
<evidence type="ECO:0000256" key="4">
    <source>
        <dbReference type="ARBA" id="ARBA00022676"/>
    </source>
</evidence>
<comment type="caution">
    <text evidence="9">The sequence shown here is derived from an EMBL/GenBank/DDBJ whole genome shotgun (WGS) entry which is preliminary data.</text>
</comment>